<name>A0A6N2K1A7_SALVM</name>
<accession>A0A6N2K1A7</accession>
<reference evidence="1" key="1">
    <citation type="submission" date="2019-03" db="EMBL/GenBank/DDBJ databases">
        <authorList>
            <person name="Mank J."/>
            <person name="Almeida P."/>
        </authorList>
    </citation>
    <scope>NUCLEOTIDE SEQUENCE</scope>
    <source>
        <strain evidence="1">78183</strain>
    </source>
</reference>
<dbReference type="AlphaFoldDB" id="A0A6N2K1A7"/>
<sequence length="84" mass="9145">MVIPIGISNDSHVSTISILLHPFFSLNHLLFHKTCVNIIFSDGLRDLSSSGGFSLLGCTCNNKKRSAMVGITKKGGSPDHWKMD</sequence>
<proteinExistence type="predicted"/>
<dbReference type="EMBL" id="CAADRP010000025">
    <property type="protein sequence ID" value="VFU22010.1"/>
    <property type="molecule type" value="Genomic_DNA"/>
</dbReference>
<gene>
    <name evidence="1" type="ORF">SVIM_LOCUS19091</name>
</gene>
<evidence type="ECO:0000313" key="1">
    <source>
        <dbReference type="EMBL" id="VFU22010.1"/>
    </source>
</evidence>
<protein>
    <submittedName>
        <fullName evidence="1">Uncharacterized protein</fullName>
    </submittedName>
</protein>
<organism evidence="1">
    <name type="scientific">Salix viminalis</name>
    <name type="common">Common osier</name>
    <name type="synonym">Basket willow</name>
    <dbReference type="NCBI Taxonomy" id="40686"/>
    <lineage>
        <taxon>Eukaryota</taxon>
        <taxon>Viridiplantae</taxon>
        <taxon>Streptophyta</taxon>
        <taxon>Embryophyta</taxon>
        <taxon>Tracheophyta</taxon>
        <taxon>Spermatophyta</taxon>
        <taxon>Magnoliopsida</taxon>
        <taxon>eudicotyledons</taxon>
        <taxon>Gunneridae</taxon>
        <taxon>Pentapetalae</taxon>
        <taxon>rosids</taxon>
        <taxon>fabids</taxon>
        <taxon>Malpighiales</taxon>
        <taxon>Salicaceae</taxon>
        <taxon>Saliceae</taxon>
        <taxon>Salix</taxon>
    </lineage>
</organism>